<proteinExistence type="predicted"/>
<gene>
    <name evidence="1" type="ORF">LMANV2_170033</name>
</gene>
<dbReference type="AlphaFoldDB" id="A0AAQ1NXL8"/>
<name>A0AAQ1NXL8_LEPIR</name>
<evidence type="ECO:0000313" key="2">
    <source>
        <dbReference type="Proteomes" id="UP000234460"/>
    </source>
</evidence>
<accession>A0AAQ1NXL8</accession>
<protein>
    <submittedName>
        <fullName evidence="1">Uncharacterized protein</fullName>
    </submittedName>
</protein>
<dbReference type="EMBL" id="OEJX01000009">
    <property type="protein sequence ID" value="SOR60416.1"/>
    <property type="molecule type" value="Genomic_DNA"/>
</dbReference>
<reference evidence="1 2" key="1">
    <citation type="submission" date="2017-11" db="EMBL/GenBank/DDBJ databases">
        <authorList>
            <person name="Lechat P."/>
        </authorList>
    </citation>
    <scope>NUCLEOTIDE SEQUENCE [LARGE SCALE GENOMIC DNA]</scope>
    <source>
        <strain evidence="1">L495</strain>
    </source>
</reference>
<comment type="caution">
    <text evidence="1">The sequence shown here is derived from an EMBL/GenBank/DDBJ whole genome shotgun (WGS) entry which is preliminary data.</text>
</comment>
<dbReference type="Proteomes" id="UP000234460">
    <property type="component" value="Chromosome LMANV2"/>
</dbReference>
<evidence type="ECO:0000313" key="1">
    <source>
        <dbReference type="EMBL" id="SOR60416.1"/>
    </source>
</evidence>
<organism evidence="1 2">
    <name type="scientific">Leptospira interrogans serovar Manilae</name>
    <dbReference type="NCBI Taxonomy" id="214675"/>
    <lineage>
        <taxon>Bacteria</taxon>
        <taxon>Pseudomonadati</taxon>
        <taxon>Spirochaetota</taxon>
        <taxon>Spirochaetia</taxon>
        <taxon>Leptospirales</taxon>
        <taxon>Leptospiraceae</taxon>
        <taxon>Leptospira</taxon>
    </lineage>
</organism>
<sequence>MGEPDLPQADGPELSVLVNEFHTGNMIHHTIFSFSIERDS</sequence>